<dbReference type="Proteomes" id="UP000243499">
    <property type="component" value="Chromosome 2"/>
</dbReference>
<evidence type="ECO:0000256" key="1">
    <source>
        <dbReference type="SAM" id="MobiDB-lite"/>
    </source>
</evidence>
<reference evidence="3" key="1">
    <citation type="submission" date="2018-04" db="EMBL/GenBank/DDBJ databases">
        <title>WGS assembly of Panicum hallii.</title>
        <authorList>
            <person name="Lovell J."/>
            <person name="Jenkins J."/>
            <person name="Lowry D."/>
            <person name="Mamidi S."/>
            <person name="Sreedasyam A."/>
            <person name="Weng X."/>
            <person name="Barry K."/>
            <person name="Bonette J."/>
            <person name="Campitelli B."/>
            <person name="Daum C."/>
            <person name="Gordon S."/>
            <person name="Gould B."/>
            <person name="Lipzen A."/>
            <person name="Macqueen A."/>
            <person name="Palacio-Mejia J."/>
            <person name="Plott C."/>
            <person name="Shakirov E."/>
            <person name="Shu S."/>
            <person name="Yoshinaga Y."/>
            <person name="Zane M."/>
            <person name="Rokhsar D."/>
            <person name="Grimwood J."/>
            <person name="Schmutz J."/>
            <person name="Juenger T."/>
        </authorList>
    </citation>
    <scope>NUCLEOTIDE SEQUENCE [LARGE SCALE GENOMIC DNA]</scope>
    <source>
        <strain evidence="3">FIL2</strain>
    </source>
</reference>
<organism evidence="3">
    <name type="scientific">Panicum hallii</name>
    <dbReference type="NCBI Taxonomy" id="206008"/>
    <lineage>
        <taxon>Eukaryota</taxon>
        <taxon>Viridiplantae</taxon>
        <taxon>Streptophyta</taxon>
        <taxon>Embryophyta</taxon>
        <taxon>Tracheophyta</taxon>
        <taxon>Spermatophyta</taxon>
        <taxon>Magnoliopsida</taxon>
        <taxon>Liliopsida</taxon>
        <taxon>Poales</taxon>
        <taxon>Poaceae</taxon>
        <taxon>PACMAD clade</taxon>
        <taxon>Panicoideae</taxon>
        <taxon>Panicodae</taxon>
        <taxon>Paniceae</taxon>
        <taxon>Panicinae</taxon>
        <taxon>Panicum</taxon>
        <taxon>Panicum sect. Panicum</taxon>
    </lineage>
</organism>
<name>A0A2T8KP56_9POAL</name>
<dbReference type="PANTHER" id="PTHR45125">
    <property type="entry name" value="F21J9.4-RELATED"/>
    <property type="match status" value="1"/>
</dbReference>
<dbReference type="AlphaFoldDB" id="A0A2T8KP56"/>
<sequence length="396" mass="44951">MDTRKPQQAHARGRRRSSLNAAVGVICQESGAPMSAGATAPLEPASQLQSMFANDVSSWTTSEPAQPVVSGPNSMFSDGNPPWMSSGYSAMNSQGGYTSLLNQGAAYGFGSDDYVSGDNEAVEIPPVNEMNSQPAKRGRSKNFSEEEDILLVSGYLNVSKDPITGRDQKDGTFWERVWKYFHKNKKFESDRNWSSLKHRWGIIQKEVNVFQAYYDAVERKNQSGKTSDDKLAEAKAKFREDHEGKAFSVFHAWVILRHELKWALRESRLKDHHEPNNGSGDAPVNADRPPGRKAEKEKARARKHGACDADGDPFFEEVKKMREARQETQKDRKARDEKFYELEKNKLELERDRQDKEIMQTDTSTMDEESKQYFKLMKREILAHVSEVVSHNTSMF</sequence>
<proteinExistence type="predicted"/>
<accession>A0A2T8KP56</accession>
<dbReference type="Pfam" id="PF14303">
    <property type="entry name" value="NAM-associated"/>
    <property type="match status" value="1"/>
</dbReference>
<evidence type="ECO:0000313" key="3">
    <source>
        <dbReference type="EMBL" id="PVH63946.1"/>
    </source>
</evidence>
<dbReference type="EMBL" id="CM008047">
    <property type="protein sequence ID" value="PVH63946.1"/>
    <property type="molecule type" value="Genomic_DNA"/>
</dbReference>
<feature type="domain" description="No apical meristem-associated C-terminal" evidence="2">
    <location>
        <begin position="281"/>
        <end position="381"/>
    </location>
</feature>
<feature type="region of interest" description="Disordered" evidence="1">
    <location>
        <begin position="271"/>
        <end position="310"/>
    </location>
</feature>
<dbReference type="InterPro" id="IPR029466">
    <property type="entry name" value="NAM-associated_C"/>
</dbReference>
<dbReference type="PANTHER" id="PTHR45125:SF3">
    <property type="entry name" value="NO-APICAL-MERISTEM-ASSOCIATED CARBOXY-TERMINAL DOMAIN PROTEIN"/>
    <property type="match status" value="1"/>
</dbReference>
<feature type="compositionally biased region" description="Basic and acidic residues" evidence="1">
    <location>
        <begin position="289"/>
        <end position="298"/>
    </location>
</feature>
<dbReference type="Gramene" id="PVH63946">
    <property type="protein sequence ID" value="PVH63946"/>
    <property type="gene ID" value="PAHAL_2G141900"/>
</dbReference>
<gene>
    <name evidence="3" type="ORF">PAHAL_2G141900</name>
</gene>
<feature type="region of interest" description="Disordered" evidence="1">
    <location>
        <begin position="1"/>
        <end position="22"/>
    </location>
</feature>
<protein>
    <recommendedName>
        <fullName evidence="2">No apical meristem-associated C-terminal domain-containing protein</fullName>
    </recommendedName>
</protein>
<evidence type="ECO:0000259" key="2">
    <source>
        <dbReference type="Pfam" id="PF14303"/>
    </source>
</evidence>